<evidence type="ECO:0000256" key="1">
    <source>
        <dbReference type="SAM" id="MobiDB-lite"/>
    </source>
</evidence>
<evidence type="ECO:0000313" key="2">
    <source>
        <dbReference type="EMBL" id="CAL1594741.1"/>
    </source>
</evidence>
<accession>A0AAV2L045</accession>
<dbReference type="Proteomes" id="UP001497482">
    <property type="component" value="Chromosome 20"/>
</dbReference>
<feature type="region of interest" description="Disordered" evidence="1">
    <location>
        <begin position="91"/>
        <end position="115"/>
    </location>
</feature>
<name>A0AAV2L045_KNICA</name>
<evidence type="ECO:0000313" key="3">
    <source>
        <dbReference type="Proteomes" id="UP001497482"/>
    </source>
</evidence>
<dbReference type="EMBL" id="OZ035842">
    <property type="protein sequence ID" value="CAL1594741.1"/>
    <property type="molecule type" value="Genomic_DNA"/>
</dbReference>
<organism evidence="2 3">
    <name type="scientific">Knipowitschia caucasica</name>
    <name type="common">Caucasian dwarf goby</name>
    <name type="synonym">Pomatoschistus caucasicus</name>
    <dbReference type="NCBI Taxonomy" id="637954"/>
    <lineage>
        <taxon>Eukaryota</taxon>
        <taxon>Metazoa</taxon>
        <taxon>Chordata</taxon>
        <taxon>Craniata</taxon>
        <taxon>Vertebrata</taxon>
        <taxon>Euteleostomi</taxon>
        <taxon>Actinopterygii</taxon>
        <taxon>Neopterygii</taxon>
        <taxon>Teleostei</taxon>
        <taxon>Neoteleostei</taxon>
        <taxon>Acanthomorphata</taxon>
        <taxon>Gobiaria</taxon>
        <taxon>Gobiiformes</taxon>
        <taxon>Gobioidei</taxon>
        <taxon>Gobiidae</taxon>
        <taxon>Gobiinae</taxon>
        <taxon>Knipowitschia</taxon>
    </lineage>
</organism>
<gene>
    <name evidence="2" type="ORF">KC01_LOCUS23679</name>
</gene>
<reference evidence="2 3" key="1">
    <citation type="submission" date="2024-04" db="EMBL/GenBank/DDBJ databases">
        <authorList>
            <person name="Waldvogel A.-M."/>
            <person name="Schoenle A."/>
        </authorList>
    </citation>
    <scope>NUCLEOTIDE SEQUENCE [LARGE SCALE GENOMIC DNA]</scope>
</reference>
<protein>
    <submittedName>
        <fullName evidence="2">Uncharacterized protein</fullName>
    </submittedName>
</protein>
<feature type="compositionally biased region" description="Basic and acidic residues" evidence="1">
    <location>
        <begin position="105"/>
        <end position="115"/>
    </location>
</feature>
<sequence length="115" mass="12281">MSPGSPAAGGGPCPLVHMQQEASPSLSLLSWTLYIEVLETDVIIVSWNLSDRAHCGIRTLSIFCCGRELTGLRLALPQHGIILQRLSPSLKTTGPRGCGGGARGENQEEREVNQS</sequence>
<dbReference type="AlphaFoldDB" id="A0AAV2L045"/>
<keyword evidence="3" id="KW-1185">Reference proteome</keyword>
<proteinExistence type="predicted"/>